<feature type="compositionally biased region" description="Basic residues" evidence="11">
    <location>
        <begin position="165"/>
        <end position="174"/>
    </location>
</feature>
<dbReference type="InterPro" id="IPR001356">
    <property type="entry name" value="HD"/>
</dbReference>
<dbReference type="Gene3D" id="1.10.260.40">
    <property type="entry name" value="lambda repressor-like DNA-binding domains"/>
    <property type="match status" value="1"/>
</dbReference>
<dbReference type="PROSITE" id="PS50071">
    <property type="entry name" value="HOMEOBOX_2"/>
    <property type="match status" value="1"/>
</dbReference>
<feature type="region of interest" description="Disordered" evidence="11">
    <location>
        <begin position="641"/>
        <end position="672"/>
    </location>
</feature>
<dbReference type="InterPro" id="IPR003350">
    <property type="entry name" value="CUT_dom"/>
</dbReference>
<feature type="compositionally biased region" description="Basic and acidic residues" evidence="11">
    <location>
        <begin position="80"/>
        <end position="91"/>
    </location>
</feature>
<feature type="region of interest" description="Disordered" evidence="11">
    <location>
        <begin position="310"/>
        <end position="332"/>
    </location>
</feature>
<evidence type="ECO:0000256" key="4">
    <source>
        <dbReference type="ARBA" id="ARBA00023125"/>
    </source>
</evidence>
<feature type="compositionally biased region" description="Low complexity" evidence="11">
    <location>
        <begin position="417"/>
        <end position="435"/>
    </location>
</feature>
<dbReference type="EMBL" id="HG994592">
    <property type="protein sequence ID" value="CAF2828645.1"/>
    <property type="molecule type" value="Genomic_DNA"/>
</dbReference>
<dbReference type="FunFam" id="1.10.260.40:FF:000005">
    <property type="entry name" value="One cut domain family member"/>
    <property type="match status" value="1"/>
</dbReference>
<sequence>MKDKRKRTGRLYLFFHFFLKARKEEEGIIALGNDDEPCIRKAHSCPFMTRRKKQIVWKDRERNGSDHCLEEKMMSLEVDHSGLIKSEEERMSSPVVEEEEEEEEEEQEEEEEEEEQEEDSSIDKLVYGGKPCACVSRKFGRASSFEGAEFNSYDSPAKILLVRSSSHRGSHQHSHSSSSSSLAQIIASSSASSSTQPNKSSHSASLSAPSSVVAATASNAAQHEEETPTLIEEDGTITVTVGSSESNMIDASDFHRSMESGSYGGPHHLGRGGSPPSQSCYGSASSYATLTPLQPLPPISSIPSMQDKFQAYSPGGSSASGNGVQGNNNVNPFVMQNHAHLSSLGSPYHSYDTKLPPIGMSPPPHSHFHSMGTMGHHSPGALSPDGGSNPEYSQNGGLTHSKREPLSPSHYYDTGRHPSPQDLSPSSLDHSPPLSCTQNMYSPHLSSTANPGLNGMVSPGALSPHTSPGGSALSSGLRDLSPPPPTSNHAIITPVPMPNSHPDGPSSNANIMMSNLKTSPPSHNNNNSSTNPAAPSASASNSNSHSSSSSSSHASGETEEINTKDLAQRISAELKRYSIPQAIFAQRVLCRSQGTLSDLLRNPKPWSKLKSGRETFRRMQKWLSEPEFQRMSALRLAVMQQSATEKERGRSAVCKRKEDSSPEQSPAPKKPRLVFTDLQRRTLQAIFKETKRPTKEIQVSIARQLGLQPTTVGNFFMNARRRLHDKWSSEMEGRMSKFVNSSNNISGQQLLLPLESSNNNNTNESNSSNNNENCFLSSSSSVTNHHSHQQQQHHHHHHQDYHASSDSMLHPCGDRDVSNNGGSGKQGLESLHSDLLVDDPLCDFPPLQEQQQKHIFHQPQQQTQPLHLHPSSHTHTYNVHSQPTSESILHSHTPHDGIYSLTSL</sequence>
<feature type="compositionally biased region" description="Polar residues" evidence="11">
    <location>
        <begin position="871"/>
        <end position="890"/>
    </location>
</feature>
<protein>
    <recommendedName>
        <fullName evidence="10">One cut domain family member</fullName>
    </recommendedName>
</protein>
<dbReference type="SUPFAM" id="SSF47413">
    <property type="entry name" value="lambda repressor-like DNA-binding domains"/>
    <property type="match status" value="1"/>
</dbReference>
<keyword evidence="6 10" id="KW-0804">Transcription</keyword>
<feature type="compositionally biased region" description="Basic and acidic residues" evidence="11">
    <location>
        <begin position="644"/>
        <end position="660"/>
    </location>
</feature>
<dbReference type="OrthoDB" id="10068888at2759"/>
<keyword evidence="13" id="KW-1185">Reference proteome</keyword>
<evidence type="ECO:0000256" key="1">
    <source>
        <dbReference type="ARBA" id="ARBA00004123"/>
    </source>
</evidence>
<feature type="region of interest" description="Disordered" evidence="11">
    <location>
        <begin position="164"/>
        <end position="236"/>
    </location>
</feature>
<feature type="region of interest" description="Disordered" evidence="11">
    <location>
        <begin position="354"/>
        <end position="561"/>
    </location>
</feature>
<evidence type="ECO:0000256" key="9">
    <source>
        <dbReference type="RuleBase" id="RU000682"/>
    </source>
</evidence>
<evidence type="ECO:0000256" key="5">
    <source>
        <dbReference type="ARBA" id="ARBA00023155"/>
    </source>
</evidence>
<accession>A0A7R8CIP2</accession>
<dbReference type="SMART" id="SM00389">
    <property type="entry name" value="HOX"/>
    <property type="match status" value="1"/>
</dbReference>
<keyword evidence="7 8" id="KW-0539">Nucleus</keyword>
<feature type="region of interest" description="Disordered" evidence="11">
    <location>
        <begin position="257"/>
        <end position="283"/>
    </location>
</feature>
<feature type="compositionally biased region" description="Low complexity" evidence="11">
    <location>
        <begin position="315"/>
        <end position="331"/>
    </location>
</feature>
<dbReference type="InterPro" id="IPR010982">
    <property type="entry name" value="Lambda_DNA-bd_dom_sf"/>
</dbReference>
<evidence type="ECO:0000313" key="13">
    <source>
        <dbReference type="Proteomes" id="UP000675881"/>
    </source>
</evidence>
<feature type="compositionally biased region" description="Basic residues" evidence="11">
    <location>
        <begin position="785"/>
        <end position="799"/>
    </location>
</feature>
<dbReference type="GO" id="GO:0000981">
    <property type="term" value="F:DNA-binding transcription factor activity, RNA polymerase II-specific"/>
    <property type="evidence" value="ECO:0007669"/>
    <property type="project" value="TreeGrafter"/>
</dbReference>
<feature type="region of interest" description="Disordered" evidence="11">
    <location>
        <begin position="865"/>
        <end position="904"/>
    </location>
</feature>
<feature type="compositionally biased region" description="Polar residues" evidence="11">
    <location>
        <begin position="464"/>
        <end position="474"/>
    </location>
</feature>
<dbReference type="PANTHER" id="PTHR14057:SF47">
    <property type="entry name" value="HOMEOBOX PROTEIN ONECUT"/>
    <property type="match status" value="1"/>
</dbReference>
<dbReference type="Gene3D" id="1.10.10.60">
    <property type="entry name" value="Homeodomain-like"/>
    <property type="match status" value="1"/>
</dbReference>
<comment type="subcellular location">
    <subcellularLocation>
        <location evidence="1 8 9">Nucleus</location>
    </subcellularLocation>
</comment>
<proteinExistence type="inferred from homology"/>
<dbReference type="GO" id="GO:0005634">
    <property type="term" value="C:nucleus"/>
    <property type="evidence" value="ECO:0007669"/>
    <property type="project" value="UniProtKB-SubCell"/>
</dbReference>
<dbReference type="FunFam" id="1.10.10.60:FF:000054">
    <property type="entry name" value="One cut domain family member"/>
    <property type="match status" value="1"/>
</dbReference>
<keyword evidence="3 10" id="KW-0805">Transcription regulation</keyword>
<organism evidence="12 13">
    <name type="scientific">Lepeophtheirus salmonis</name>
    <name type="common">Salmon louse</name>
    <name type="synonym">Caligus salmonis</name>
    <dbReference type="NCBI Taxonomy" id="72036"/>
    <lineage>
        <taxon>Eukaryota</taxon>
        <taxon>Metazoa</taxon>
        <taxon>Ecdysozoa</taxon>
        <taxon>Arthropoda</taxon>
        <taxon>Crustacea</taxon>
        <taxon>Multicrustacea</taxon>
        <taxon>Hexanauplia</taxon>
        <taxon>Copepoda</taxon>
        <taxon>Siphonostomatoida</taxon>
        <taxon>Caligidae</taxon>
        <taxon>Lepeophtheirus</taxon>
    </lineage>
</organism>
<evidence type="ECO:0000256" key="7">
    <source>
        <dbReference type="ARBA" id="ARBA00023242"/>
    </source>
</evidence>
<evidence type="ECO:0000256" key="2">
    <source>
        <dbReference type="ARBA" id="ARBA00008190"/>
    </source>
</evidence>
<dbReference type="PANTHER" id="PTHR14057">
    <property type="entry name" value="TRANSCRIPTION FACTOR ONECUT"/>
    <property type="match status" value="1"/>
</dbReference>
<dbReference type="Pfam" id="PF00046">
    <property type="entry name" value="Homeodomain"/>
    <property type="match status" value="1"/>
</dbReference>
<dbReference type="CDD" id="cd00086">
    <property type="entry name" value="homeodomain"/>
    <property type="match status" value="1"/>
</dbReference>
<evidence type="ECO:0000256" key="10">
    <source>
        <dbReference type="RuleBase" id="RU361129"/>
    </source>
</evidence>
<dbReference type="PROSITE" id="PS51042">
    <property type="entry name" value="CUT"/>
    <property type="match status" value="1"/>
</dbReference>
<feature type="compositionally biased region" description="Polar residues" evidence="11">
    <location>
        <begin position="505"/>
        <end position="517"/>
    </location>
</feature>
<dbReference type="Pfam" id="PF02376">
    <property type="entry name" value="CUT"/>
    <property type="match status" value="1"/>
</dbReference>
<evidence type="ECO:0000256" key="6">
    <source>
        <dbReference type="ARBA" id="ARBA00023163"/>
    </source>
</evidence>
<feature type="compositionally biased region" description="Acidic residues" evidence="11">
    <location>
        <begin position="96"/>
        <end position="120"/>
    </location>
</feature>
<comment type="similarity">
    <text evidence="2 10">Belongs to the CUT homeobox family.</text>
</comment>
<feature type="region of interest" description="Disordered" evidence="11">
    <location>
        <begin position="80"/>
        <end position="123"/>
    </location>
</feature>
<feature type="region of interest" description="Disordered" evidence="11">
    <location>
        <begin position="754"/>
        <end position="829"/>
    </location>
</feature>
<dbReference type="InterPro" id="IPR051649">
    <property type="entry name" value="CUT_Homeobox"/>
</dbReference>
<dbReference type="GO" id="GO:0000978">
    <property type="term" value="F:RNA polymerase II cis-regulatory region sequence-specific DNA binding"/>
    <property type="evidence" value="ECO:0007669"/>
    <property type="project" value="TreeGrafter"/>
</dbReference>
<evidence type="ECO:0000256" key="8">
    <source>
        <dbReference type="PROSITE-ProRule" id="PRU00108"/>
    </source>
</evidence>
<dbReference type="SUPFAM" id="SSF46689">
    <property type="entry name" value="Homeodomain-like"/>
    <property type="match status" value="1"/>
</dbReference>
<name>A0A7R8CIP2_LEPSM</name>
<feature type="DNA-binding region" description="Homeobox" evidence="8">
    <location>
        <begin position="668"/>
        <end position="727"/>
    </location>
</feature>
<dbReference type="InterPro" id="IPR009057">
    <property type="entry name" value="Homeodomain-like_sf"/>
</dbReference>
<evidence type="ECO:0000256" key="11">
    <source>
        <dbReference type="SAM" id="MobiDB-lite"/>
    </source>
</evidence>
<feature type="compositionally biased region" description="Low complexity" evidence="11">
    <location>
        <begin position="754"/>
        <end position="784"/>
    </location>
</feature>
<evidence type="ECO:0000256" key="3">
    <source>
        <dbReference type="ARBA" id="ARBA00023015"/>
    </source>
</evidence>
<keyword evidence="5 8" id="KW-0371">Homeobox</keyword>
<gene>
    <name evidence="12" type="ORF">LSAA_4082</name>
</gene>
<keyword evidence="4 8" id="KW-0238">DNA-binding</keyword>
<evidence type="ECO:0000313" key="12">
    <source>
        <dbReference type="EMBL" id="CAF2828645.1"/>
    </source>
</evidence>
<dbReference type="SMART" id="SM01109">
    <property type="entry name" value="CUT"/>
    <property type="match status" value="1"/>
</dbReference>
<dbReference type="Proteomes" id="UP000675881">
    <property type="component" value="Chromosome 13"/>
</dbReference>
<feature type="compositionally biased region" description="Low complexity" evidence="11">
    <location>
        <begin position="175"/>
        <end position="221"/>
    </location>
</feature>
<feature type="compositionally biased region" description="Polar residues" evidence="11">
    <location>
        <begin position="436"/>
        <end position="451"/>
    </location>
</feature>
<reference evidence="12" key="1">
    <citation type="submission" date="2021-02" db="EMBL/GenBank/DDBJ databases">
        <authorList>
            <person name="Bekaert M."/>
        </authorList>
    </citation>
    <scope>NUCLEOTIDE SEQUENCE</scope>
    <source>
        <strain evidence="12">IoA-00</strain>
    </source>
</reference>
<dbReference type="AlphaFoldDB" id="A0A7R8CIP2"/>
<feature type="compositionally biased region" description="Low complexity" evidence="11">
    <location>
        <begin position="518"/>
        <end position="555"/>
    </location>
</feature>